<evidence type="ECO:0000313" key="1">
    <source>
        <dbReference type="Proteomes" id="UP000492821"/>
    </source>
</evidence>
<sequence>MSADAWAPLHGTVSVVLSIRVQPAGSRERKSSSVPELAAAGVDARGTPPKCFVVAVDVDVPPDSHFPLFESREEGTPHVGRVVVVVVFTSMQGDRREKRRQTT</sequence>
<proteinExistence type="predicted"/>
<keyword evidence="1" id="KW-1185">Reference proteome</keyword>
<organism evidence="1 2">
    <name type="scientific">Panagrellus redivivus</name>
    <name type="common">Microworm</name>
    <dbReference type="NCBI Taxonomy" id="6233"/>
    <lineage>
        <taxon>Eukaryota</taxon>
        <taxon>Metazoa</taxon>
        <taxon>Ecdysozoa</taxon>
        <taxon>Nematoda</taxon>
        <taxon>Chromadorea</taxon>
        <taxon>Rhabditida</taxon>
        <taxon>Tylenchina</taxon>
        <taxon>Panagrolaimomorpha</taxon>
        <taxon>Panagrolaimoidea</taxon>
        <taxon>Panagrolaimidae</taxon>
        <taxon>Panagrellus</taxon>
    </lineage>
</organism>
<protein>
    <submittedName>
        <fullName evidence="2">Uncharacterized protein</fullName>
    </submittedName>
</protein>
<reference evidence="2" key="2">
    <citation type="submission" date="2020-10" db="UniProtKB">
        <authorList>
            <consortium name="WormBaseParasite"/>
        </authorList>
    </citation>
    <scope>IDENTIFICATION</scope>
</reference>
<accession>A0A7E4UMU3</accession>
<dbReference type="Proteomes" id="UP000492821">
    <property type="component" value="Unassembled WGS sequence"/>
</dbReference>
<name>A0A7E4UMU3_PANRE</name>
<dbReference type="WBParaSite" id="Pan_g10628.t1">
    <property type="protein sequence ID" value="Pan_g10628.t1"/>
    <property type="gene ID" value="Pan_g10628"/>
</dbReference>
<dbReference type="AlphaFoldDB" id="A0A7E4UMU3"/>
<evidence type="ECO:0000313" key="2">
    <source>
        <dbReference type="WBParaSite" id="Pan_g10628.t1"/>
    </source>
</evidence>
<reference evidence="1" key="1">
    <citation type="journal article" date="2013" name="Genetics">
        <title>The draft genome and transcriptome of Panagrellus redivivus are shaped by the harsh demands of a free-living lifestyle.</title>
        <authorList>
            <person name="Srinivasan J."/>
            <person name="Dillman A.R."/>
            <person name="Macchietto M.G."/>
            <person name="Heikkinen L."/>
            <person name="Lakso M."/>
            <person name="Fracchia K.M."/>
            <person name="Antoshechkin I."/>
            <person name="Mortazavi A."/>
            <person name="Wong G."/>
            <person name="Sternberg P.W."/>
        </authorList>
    </citation>
    <scope>NUCLEOTIDE SEQUENCE [LARGE SCALE GENOMIC DNA]</scope>
    <source>
        <strain evidence="1">MT8872</strain>
    </source>
</reference>